<evidence type="ECO:0000256" key="3">
    <source>
        <dbReference type="RuleBase" id="RU000363"/>
    </source>
</evidence>
<dbReference type="InterPro" id="IPR036291">
    <property type="entry name" value="NAD(P)-bd_dom_sf"/>
</dbReference>
<dbReference type="PANTHER" id="PTHR43086">
    <property type="entry name" value="VERY-LONG-CHAIN 3-OXOOACYL-COA REDUCTASE"/>
    <property type="match status" value="1"/>
</dbReference>
<feature type="transmembrane region" description="Helical" evidence="4">
    <location>
        <begin position="220"/>
        <end position="242"/>
    </location>
</feature>
<evidence type="ECO:0000256" key="1">
    <source>
        <dbReference type="ARBA" id="ARBA00006484"/>
    </source>
</evidence>
<comment type="similarity">
    <text evidence="1 3">Belongs to the short-chain dehydrogenases/reductases (SDR) family.</text>
</comment>
<proteinExistence type="inferred from homology"/>
<dbReference type="PRINTS" id="PR00081">
    <property type="entry name" value="GDHRDH"/>
</dbReference>
<gene>
    <name evidence="5" type="ORF">IAB27_06110</name>
</gene>
<dbReference type="PRINTS" id="PR00080">
    <property type="entry name" value="SDRFAMILY"/>
</dbReference>
<dbReference type="Proteomes" id="UP000886786">
    <property type="component" value="Unassembled WGS sequence"/>
</dbReference>
<evidence type="ECO:0000256" key="4">
    <source>
        <dbReference type="SAM" id="Phobius"/>
    </source>
</evidence>
<dbReference type="AlphaFoldDB" id="A0A9D0ZRX1"/>
<accession>A0A9D0ZRX1</accession>
<sequence>MKAIVTGASSGLGADMARVLIDEGYEVVLVARRKTKLEKLQKELGDKASFIVMDISSTYNCMELYNSLKKEDVGILINCAGFGLYGDFVDSNIDKELDMIDLNVKSVQTLTKLFLKDFVKKDRGYILNVASMAGFMPGPGMATYYASKAYVLSFTEAIYKELKKSDSNVSVSCLCPGPVDTNFNKVAKVEFGVKGLNSMDVARYAINKMFNEKLIIIPSFWMKIIHILVKVLPVKLVMRFVYNFQKSKS</sequence>
<name>A0A9D0ZRX1_9FIRM</name>
<dbReference type="InterPro" id="IPR002347">
    <property type="entry name" value="SDR_fam"/>
</dbReference>
<dbReference type="EMBL" id="DVFV01000103">
    <property type="protein sequence ID" value="HIQ91179.1"/>
    <property type="molecule type" value="Genomic_DNA"/>
</dbReference>
<keyword evidence="4" id="KW-0472">Membrane</keyword>
<keyword evidence="2" id="KW-0560">Oxidoreductase</keyword>
<evidence type="ECO:0000313" key="6">
    <source>
        <dbReference type="Proteomes" id="UP000886786"/>
    </source>
</evidence>
<keyword evidence="4" id="KW-1133">Transmembrane helix</keyword>
<evidence type="ECO:0000313" key="5">
    <source>
        <dbReference type="EMBL" id="HIQ91179.1"/>
    </source>
</evidence>
<evidence type="ECO:0000256" key="2">
    <source>
        <dbReference type="ARBA" id="ARBA00023002"/>
    </source>
</evidence>
<reference evidence="5" key="2">
    <citation type="journal article" date="2021" name="PeerJ">
        <title>Extensive microbial diversity within the chicken gut microbiome revealed by metagenomics and culture.</title>
        <authorList>
            <person name="Gilroy R."/>
            <person name="Ravi A."/>
            <person name="Getino M."/>
            <person name="Pursley I."/>
            <person name="Horton D.L."/>
            <person name="Alikhan N.F."/>
            <person name="Baker D."/>
            <person name="Gharbi K."/>
            <person name="Hall N."/>
            <person name="Watson M."/>
            <person name="Adriaenssens E.M."/>
            <person name="Foster-Nyarko E."/>
            <person name="Jarju S."/>
            <person name="Secka A."/>
            <person name="Antonio M."/>
            <person name="Oren A."/>
            <person name="Chaudhuri R.R."/>
            <person name="La Ragione R."/>
            <person name="Hildebrand F."/>
            <person name="Pallen M.J."/>
        </authorList>
    </citation>
    <scope>NUCLEOTIDE SEQUENCE</scope>
    <source>
        <strain evidence="5">CHK147-3167</strain>
    </source>
</reference>
<dbReference type="PIRSF" id="PIRSF000126">
    <property type="entry name" value="11-beta-HSD1"/>
    <property type="match status" value="1"/>
</dbReference>
<dbReference type="CDD" id="cd05233">
    <property type="entry name" value="SDR_c"/>
    <property type="match status" value="1"/>
</dbReference>
<dbReference type="Gene3D" id="3.40.50.720">
    <property type="entry name" value="NAD(P)-binding Rossmann-like Domain"/>
    <property type="match status" value="1"/>
</dbReference>
<dbReference type="Pfam" id="PF00106">
    <property type="entry name" value="adh_short"/>
    <property type="match status" value="1"/>
</dbReference>
<dbReference type="GO" id="GO:0016491">
    <property type="term" value="F:oxidoreductase activity"/>
    <property type="evidence" value="ECO:0007669"/>
    <property type="project" value="UniProtKB-KW"/>
</dbReference>
<comment type="caution">
    <text evidence="5">The sequence shown here is derived from an EMBL/GenBank/DDBJ whole genome shotgun (WGS) entry which is preliminary data.</text>
</comment>
<dbReference type="SUPFAM" id="SSF51735">
    <property type="entry name" value="NAD(P)-binding Rossmann-fold domains"/>
    <property type="match status" value="1"/>
</dbReference>
<dbReference type="PANTHER" id="PTHR43086:SF3">
    <property type="entry name" value="NADP-DEPENDENT 3-HYDROXY ACID DEHYDROGENASE YDFG"/>
    <property type="match status" value="1"/>
</dbReference>
<keyword evidence="4" id="KW-0812">Transmembrane</keyword>
<organism evidence="5 6">
    <name type="scientific">Candidatus Coprosoma intestinipullorum</name>
    <dbReference type="NCBI Taxonomy" id="2840752"/>
    <lineage>
        <taxon>Bacteria</taxon>
        <taxon>Bacillati</taxon>
        <taxon>Bacillota</taxon>
        <taxon>Bacillota incertae sedis</taxon>
        <taxon>Candidatus Coprosoma</taxon>
    </lineage>
</organism>
<protein>
    <submittedName>
        <fullName evidence="5">SDR family oxidoreductase</fullName>
    </submittedName>
</protein>
<reference evidence="5" key="1">
    <citation type="submission" date="2020-10" db="EMBL/GenBank/DDBJ databases">
        <authorList>
            <person name="Gilroy R."/>
        </authorList>
    </citation>
    <scope>NUCLEOTIDE SEQUENCE</scope>
    <source>
        <strain evidence="5">CHK147-3167</strain>
    </source>
</reference>